<feature type="domain" description="TGF-beta propeptide" evidence="7">
    <location>
        <begin position="568"/>
        <end position="807"/>
    </location>
</feature>
<keyword evidence="5" id="KW-1015">Disulfide bond</keyword>
<evidence type="ECO:0000256" key="6">
    <source>
        <dbReference type="SAM" id="MobiDB-lite"/>
    </source>
</evidence>
<protein>
    <recommendedName>
        <fullName evidence="7">TGF-beta propeptide domain-containing protein</fullName>
    </recommendedName>
</protein>
<feature type="compositionally biased region" description="Basic residues" evidence="6">
    <location>
        <begin position="1089"/>
        <end position="1106"/>
    </location>
</feature>
<dbReference type="GO" id="GO:0005125">
    <property type="term" value="F:cytokine activity"/>
    <property type="evidence" value="ECO:0007669"/>
    <property type="project" value="TreeGrafter"/>
</dbReference>
<dbReference type="PANTHER" id="PTHR11848">
    <property type="entry name" value="TGF-BETA FAMILY"/>
    <property type="match status" value="1"/>
</dbReference>
<dbReference type="Gene3D" id="2.60.120.970">
    <property type="match status" value="1"/>
</dbReference>
<reference evidence="8" key="1">
    <citation type="submission" date="2020-11" db="EMBL/GenBank/DDBJ databases">
        <authorList>
            <person name="Tran Van P."/>
        </authorList>
    </citation>
    <scope>NUCLEOTIDE SEQUENCE</scope>
</reference>
<evidence type="ECO:0000256" key="2">
    <source>
        <dbReference type="ARBA" id="ARBA00006656"/>
    </source>
</evidence>
<feature type="region of interest" description="Disordered" evidence="6">
    <location>
        <begin position="898"/>
        <end position="946"/>
    </location>
</feature>
<dbReference type="PANTHER" id="PTHR11848:SF282">
    <property type="entry name" value="TGF-BETA PROPEPTIDE DOMAIN-CONTAINING PROTEIN"/>
    <property type="match status" value="1"/>
</dbReference>
<dbReference type="GO" id="GO:0008083">
    <property type="term" value="F:growth factor activity"/>
    <property type="evidence" value="ECO:0007669"/>
    <property type="project" value="UniProtKB-KW"/>
</dbReference>
<dbReference type="GO" id="GO:0005615">
    <property type="term" value="C:extracellular space"/>
    <property type="evidence" value="ECO:0007669"/>
    <property type="project" value="TreeGrafter"/>
</dbReference>
<evidence type="ECO:0000256" key="4">
    <source>
        <dbReference type="ARBA" id="ARBA00023030"/>
    </source>
</evidence>
<comment type="similarity">
    <text evidence="2">Belongs to the TGF-beta family.</text>
</comment>
<dbReference type="InterPro" id="IPR001111">
    <property type="entry name" value="TGF-b_propeptide"/>
</dbReference>
<dbReference type="Pfam" id="PF00688">
    <property type="entry name" value="TGFb_propeptide"/>
    <property type="match status" value="1"/>
</dbReference>
<keyword evidence="3" id="KW-0964">Secreted</keyword>
<dbReference type="InterPro" id="IPR015615">
    <property type="entry name" value="TGF-beta-rel"/>
</dbReference>
<keyword evidence="4" id="KW-0339">Growth factor</keyword>
<accession>A0A7R9G004</accession>
<dbReference type="EMBL" id="OC002441">
    <property type="protein sequence ID" value="CAD7261841.1"/>
    <property type="molecule type" value="Genomic_DNA"/>
</dbReference>
<feature type="compositionally biased region" description="Basic and acidic residues" evidence="6">
    <location>
        <begin position="1110"/>
        <end position="1134"/>
    </location>
</feature>
<evidence type="ECO:0000313" key="8">
    <source>
        <dbReference type="EMBL" id="CAD7261841.1"/>
    </source>
</evidence>
<feature type="compositionally biased region" description="Basic and acidic residues" evidence="6">
    <location>
        <begin position="935"/>
        <end position="946"/>
    </location>
</feature>
<dbReference type="AlphaFoldDB" id="A0A7R9G004"/>
<feature type="region of interest" description="Disordered" evidence="6">
    <location>
        <begin position="1080"/>
        <end position="1140"/>
    </location>
</feature>
<evidence type="ECO:0000256" key="3">
    <source>
        <dbReference type="ARBA" id="ARBA00022525"/>
    </source>
</evidence>
<evidence type="ECO:0000256" key="1">
    <source>
        <dbReference type="ARBA" id="ARBA00004613"/>
    </source>
</evidence>
<comment type="subcellular location">
    <subcellularLocation>
        <location evidence="1">Secreted</location>
    </subcellularLocation>
</comment>
<evidence type="ECO:0000256" key="5">
    <source>
        <dbReference type="ARBA" id="ARBA00023157"/>
    </source>
</evidence>
<organism evidence="8">
    <name type="scientific">Timema shepardi</name>
    <name type="common">Walking stick</name>
    <dbReference type="NCBI Taxonomy" id="629360"/>
    <lineage>
        <taxon>Eukaryota</taxon>
        <taxon>Metazoa</taxon>
        <taxon>Ecdysozoa</taxon>
        <taxon>Arthropoda</taxon>
        <taxon>Hexapoda</taxon>
        <taxon>Insecta</taxon>
        <taxon>Pterygota</taxon>
        <taxon>Neoptera</taxon>
        <taxon>Polyneoptera</taxon>
        <taxon>Phasmatodea</taxon>
        <taxon>Timematodea</taxon>
        <taxon>Timematoidea</taxon>
        <taxon>Timematidae</taxon>
        <taxon>Timema</taxon>
    </lineage>
</organism>
<name>A0A7R9G004_TIMSH</name>
<sequence length="1140" mass="129765">MHRHYSENKGLVSVRVVSDGSFGRLRRGVEKQLRRFQVSESQEVRRDRSRFNRTERSYKRSPNKYPRLILFISIVIDPVSSRPQKYNNTRHQQQYHLDNKEVDSKLKVVENQTISSYVPMTEENDFKSEEGEDVIMEQLIKNMTEETENGLEQELGLDTVRKLDDKEQKEVHMEMSVEEMLTNTNGDRGPLFDILRDYGGSEGFRTVLVRAQGLDNSTQDDVLVEELNMTLSTLNATLNSGNVSNISVNDPEYREMQKNSRESQDSASSEREVCCNARAVDQLYLQRFTNRRHLIRNKFVSVDWHARKIAYTSGNASNSPISQLFRSNFLMGRQDLQHIYNPHRLIYQDKPPSGRWLHLPPPILVLTSKWIPPLLLPLIPKSQVMLPPFLKIIVMPEDDNMVLTLNSLMRHKSNTTEQGKPKFLKASLFRALNTAEDVGALKGIGQTNLEKASNTFGIVLLNRLDRYGQLWQPASTPISVCSSGGDAGPGCFPYSSGGGVSSRFSCSLGVGVSPGSLSCSSNIRDNWKTSAILLCNNDERCSAIRGAIGTRIPINLGSQNLFTQAKMCFCNEKNKEFRLNAIKTQILSYLGLLGKEPVINTSASNPQQMEIMRTMYERMQQSPQWPLSDTYTEKVQSFYPSCEIPRNTDQDLWSDENSMNLLFDLSYPIGLEGATVNIMAAKLRLHKLSHGDYKTTGETCATLALSELAQTSTEDFQQDNGQTKSQYMSTLPVTPTYKDEKQVRVSVYWYTRSLKKNRVKRKLLDSRMVSIYGEEWLEFNVKSAARVWRESGKNFGLSIQVEDEDNQVLPAVKYFSFMDCSNEAFIATARPIPGFLVNAARDYILESTRNETNTRRSNTIYLDSLMFPMIDLFTIEMPEHEMVDAALLYQTRTAKRKVLRGPRRGEKERENVGGGSDKEEDDQLAKMVPTEEAEPPQKEKEKLKTAEEGLAEDFSFTGLLMELKRKSRISVADLNSLLGSYKEVTEALAYAKGQVSVLEKEVIRLRERNEQLLKEEGRKELGQAPTYAAVTATKDKKGGKEGKLIRPDGSRKVNTVFISSKKGKDAEQLEKILREKIDPKKEMKVGMVGRRKSPSRRRKDRMRAKCYRSLVREKRTTATQTEDRAEEKEEERELGVGVRR</sequence>
<proteinExistence type="inferred from homology"/>
<gene>
    <name evidence="8" type="ORF">TSIB3V08_LOCUS5965</name>
</gene>
<evidence type="ECO:0000259" key="7">
    <source>
        <dbReference type="Pfam" id="PF00688"/>
    </source>
</evidence>